<dbReference type="InParanoid" id="A0A6P9DNJ5"/>
<feature type="signal peptide" evidence="7">
    <location>
        <begin position="1"/>
        <end position="22"/>
    </location>
</feature>
<keyword evidence="7" id="KW-0732">Signal</keyword>
<gene>
    <name evidence="10" type="primary">CD79A</name>
</gene>
<organism evidence="9 10">
    <name type="scientific">Pantherophis guttatus</name>
    <name type="common">Corn snake</name>
    <name type="synonym">Elaphe guttata</name>
    <dbReference type="NCBI Taxonomy" id="94885"/>
    <lineage>
        <taxon>Eukaryota</taxon>
        <taxon>Metazoa</taxon>
        <taxon>Chordata</taxon>
        <taxon>Craniata</taxon>
        <taxon>Vertebrata</taxon>
        <taxon>Euteleostomi</taxon>
        <taxon>Lepidosauria</taxon>
        <taxon>Squamata</taxon>
        <taxon>Bifurcata</taxon>
        <taxon>Unidentata</taxon>
        <taxon>Episquamata</taxon>
        <taxon>Toxicofera</taxon>
        <taxon>Serpentes</taxon>
        <taxon>Colubroidea</taxon>
        <taxon>Colubridae</taxon>
        <taxon>Colubrinae</taxon>
        <taxon>Pantherophis</taxon>
    </lineage>
</organism>
<dbReference type="SMART" id="SM00408">
    <property type="entry name" value="IGc2"/>
    <property type="match status" value="1"/>
</dbReference>
<dbReference type="RefSeq" id="XP_034293911.1">
    <property type="nucleotide sequence ID" value="XM_034438020.2"/>
</dbReference>
<dbReference type="Pfam" id="PF13927">
    <property type="entry name" value="Ig_3"/>
    <property type="match status" value="1"/>
</dbReference>
<evidence type="ECO:0000259" key="8">
    <source>
        <dbReference type="PROSITE" id="PS50835"/>
    </source>
</evidence>
<feature type="chain" id="PRO_5027858893" evidence="7">
    <location>
        <begin position="23"/>
        <end position="283"/>
    </location>
</feature>
<name>A0A6P9DNJ5_PANGU</name>
<feature type="domain" description="Ig-like" evidence="8">
    <location>
        <begin position="78"/>
        <end position="163"/>
    </location>
</feature>
<evidence type="ECO:0000313" key="10">
    <source>
        <dbReference type="RefSeq" id="XP_034293911.1"/>
    </source>
</evidence>
<dbReference type="Proteomes" id="UP001652622">
    <property type="component" value="Unplaced"/>
</dbReference>
<dbReference type="KEGG" id="pgut:117677672"/>
<comment type="subcellular location">
    <subcellularLocation>
        <location evidence="1">Membrane</location>
        <topology evidence="1">Single-pass type I membrane protein</topology>
    </subcellularLocation>
</comment>
<keyword evidence="3 6" id="KW-1133">Transmembrane helix</keyword>
<keyword evidence="10" id="KW-0675">Receptor</keyword>
<dbReference type="InterPro" id="IPR036179">
    <property type="entry name" value="Ig-like_dom_sf"/>
</dbReference>
<evidence type="ECO:0000256" key="2">
    <source>
        <dbReference type="ARBA" id="ARBA00022692"/>
    </source>
</evidence>
<dbReference type="InterPro" id="IPR003110">
    <property type="entry name" value="Phos_immunorcpt_sig_ITAM"/>
</dbReference>
<evidence type="ECO:0000256" key="6">
    <source>
        <dbReference type="SAM" id="Phobius"/>
    </source>
</evidence>
<dbReference type="OrthoDB" id="8915525at2759"/>
<evidence type="ECO:0000256" key="5">
    <source>
        <dbReference type="ARBA" id="ARBA00023319"/>
    </source>
</evidence>
<dbReference type="GO" id="GO:0019815">
    <property type="term" value="C:B cell receptor complex"/>
    <property type="evidence" value="ECO:0007669"/>
    <property type="project" value="TreeGrafter"/>
</dbReference>
<keyword evidence="2 6" id="KW-0812">Transmembrane</keyword>
<keyword evidence="9" id="KW-1185">Reference proteome</keyword>
<feature type="transmembrane region" description="Helical" evidence="6">
    <location>
        <begin position="198"/>
        <end position="219"/>
    </location>
</feature>
<evidence type="ECO:0000256" key="3">
    <source>
        <dbReference type="ARBA" id="ARBA00022989"/>
    </source>
</evidence>
<dbReference type="PROSITE" id="PS51055">
    <property type="entry name" value="ITAM_1"/>
    <property type="match status" value="1"/>
</dbReference>
<dbReference type="InterPro" id="IPR013783">
    <property type="entry name" value="Ig-like_fold"/>
</dbReference>
<dbReference type="GeneID" id="117677672"/>
<dbReference type="AlphaFoldDB" id="A0A6P9DNJ5"/>
<dbReference type="SMART" id="SM00409">
    <property type="entry name" value="IG"/>
    <property type="match status" value="1"/>
</dbReference>
<keyword evidence="4 6" id="KW-0472">Membrane</keyword>
<dbReference type="GO" id="GO:0004888">
    <property type="term" value="F:transmembrane signaling receptor activity"/>
    <property type="evidence" value="ECO:0007669"/>
    <property type="project" value="InterPro"/>
</dbReference>
<sequence>MEVGRYHLWSLFLLGALSGCICVNPTTDTTEIIPTTKKPNNTGRTPESPKEYIVTTKTTPTDSTCHKSIQVMQQRSPPPIVVKPVDTSRIILEGNSATLECQFKAPPEASVFWKKSCSPNCSSNFDVSNTRNRIISTNVPQGWSKVSFHSTQKNDTGMYYCFVVSSSSHGQSCGTFLWVRRPRPVSFLNMSESIKNKIITVEGFLLLICAIGPGLFLLFKKRWENERLLQAKKKACEEENLYEGLNLDDCSMYEDISRGLQATYQDIGNVKVIDLQLEKPEKP</sequence>
<protein>
    <submittedName>
        <fullName evidence="10">B-cell antigen receptor complex-associated protein alpha chain</fullName>
    </submittedName>
</protein>
<evidence type="ECO:0000256" key="4">
    <source>
        <dbReference type="ARBA" id="ARBA00023136"/>
    </source>
</evidence>
<dbReference type="InterPro" id="IPR007110">
    <property type="entry name" value="Ig-like_dom"/>
</dbReference>
<dbReference type="InterPro" id="IPR003599">
    <property type="entry name" value="Ig_sub"/>
</dbReference>
<evidence type="ECO:0000256" key="1">
    <source>
        <dbReference type="ARBA" id="ARBA00004479"/>
    </source>
</evidence>
<dbReference type="GO" id="GO:0009897">
    <property type="term" value="C:external side of plasma membrane"/>
    <property type="evidence" value="ECO:0007669"/>
    <property type="project" value="TreeGrafter"/>
</dbReference>
<proteinExistence type="predicted"/>
<dbReference type="CTD" id="973"/>
<reference evidence="10" key="1">
    <citation type="submission" date="2025-08" db="UniProtKB">
        <authorList>
            <consortium name="RefSeq"/>
        </authorList>
    </citation>
    <scope>IDENTIFICATION</scope>
    <source>
        <tissue evidence="10">Blood</tissue>
    </source>
</reference>
<keyword evidence="5" id="KW-0393">Immunoglobulin domain</keyword>
<dbReference type="OMA" id="GQSCGTF"/>
<dbReference type="SMART" id="SM00077">
    <property type="entry name" value="ITAM"/>
    <property type="match status" value="1"/>
</dbReference>
<dbReference type="Pfam" id="PF02189">
    <property type="entry name" value="ITAM"/>
    <property type="match status" value="1"/>
</dbReference>
<evidence type="ECO:0000256" key="7">
    <source>
        <dbReference type="SAM" id="SignalP"/>
    </source>
</evidence>
<dbReference type="PROSITE" id="PS50835">
    <property type="entry name" value="IG_LIKE"/>
    <property type="match status" value="1"/>
</dbReference>
<evidence type="ECO:0000313" key="9">
    <source>
        <dbReference type="Proteomes" id="UP001652622"/>
    </source>
</evidence>
<dbReference type="Gene3D" id="2.60.40.10">
    <property type="entry name" value="Immunoglobulins"/>
    <property type="match status" value="1"/>
</dbReference>
<dbReference type="PANTHER" id="PTHR14334:SF1">
    <property type="entry name" value="B-CELL ANTIGEN RECEPTOR COMPLEX-ASSOCIATED PROTEIN ALPHA CHAIN"/>
    <property type="match status" value="1"/>
</dbReference>
<dbReference type="PANTHER" id="PTHR14334">
    <property type="entry name" value="B-CELL ANTIGEN RECEPTOR COMPLEX-ASSOCIATED PROTEIN"/>
    <property type="match status" value="1"/>
</dbReference>
<dbReference type="InterPro" id="IPR003598">
    <property type="entry name" value="Ig_sub2"/>
</dbReference>
<dbReference type="GO" id="GO:0050853">
    <property type="term" value="P:B cell receptor signaling pathway"/>
    <property type="evidence" value="ECO:0007669"/>
    <property type="project" value="TreeGrafter"/>
</dbReference>
<dbReference type="GO" id="GO:0030183">
    <property type="term" value="P:B cell differentiation"/>
    <property type="evidence" value="ECO:0007669"/>
    <property type="project" value="TreeGrafter"/>
</dbReference>
<dbReference type="SUPFAM" id="SSF48726">
    <property type="entry name" value="Immunoglobulin"/>
    <property type="match status" value="1"/>
</dbReference>
<dbReference type="PROSITE" id="PS51257">
    <property type="entry name" value="PROKAR_LIPOPROTEIN"/>
    <property type="match status" value="1"/>
</dbReference>
<accession>A0A6P9DNJ5</accession>